<dbReference type="GO" id="GO:0009085">
    <property type="term" value="P:lysine biosynthetic process"/>
    <property type="evidence" value="ECO:0007669"/>
    <property type="project" value="UniProtKB-KW"/>
</dbReference>
<dbReference type="EMBL" id="AOIN01000091">
    <property type="protein sequence ID" value="ELY95296.1"/>
    <property type="molecule type" value="Genomic_DNA"/>
</dbReference>
<dbReference type="Pfam" id="PF14602">
    <property type="entry name" value="Hexapep_2"/>
    <property type="match status" value="1"/>
</dbReference>
<accession>M0AA82</accession>
<dbReference type="Proteomes" id="UP000011693">
    <property type="component" value="Unassembled WGS sequence"/>
</dbReference>
<keyword evidence="2 5" id="KW-0808">Transferase</keyword>
<dbReference type="GO" id="GO:0019877">
    <property type="term" value="P:diaminopimelate biosynthetic process"/>
    <property type="evidence" value="ECO:0007669"/>
    <property type="project" value="UniProtKB-KW"/>
</dbReference>
<dbReference type="STRING" id="1227492.C482_16663"/>
<dbReference type="CDD" id="cd03358">
    <property type="entry name" value="LbH_WxcM_N_like"/>
    <property type="match status" value="1"/>
</dbReference>
<reference evidence="5 6" key="1">
    <citation type="journal article" date="2014" name="PLoS Genet.">
        <title>Phylogenetically driven sequencing of extremely halophilic archaea reveals strategies for static and dynamic osmo-response.</title>
        <authorList>
            <person name="Becker E.A."/>
            <person name="Seitzer P.M."/>
            <person name="Tritt A."/>
            <person name="Larsen D."/>
            <person name="Krusor M."/>
            <person name="Yao A.I."/>
            <person name="Wu D."/>
            <person name="Madern D."/>
            <person name="Eisen J.A."/>
            <person name="Darling A.E."/>
            <person name="Facciotti M.T."/>
        </authorList>
    </citation>
    <scope>NUCLEOTIDE SEQUENCE [LARGE SCALE GENOMIC DNA]</scope>
    <source>
        <strain evidence="5 6">JCM 10990</strain>
    </source>
</reference>
<organism evidence="5 6">
    <name type="scientific">Natrialba chahannaoensis JCM 10990</name>
    <dbReference type="NCBI Taxonomy" id="1227492"/>
    <lineage>
        <taxon>Archaea</taxon>
        <taxon>Methanobacteriati</taxon>
        <taxon>Methanobacteriota</taxon>
        <taxon>Stenosarchaea group</taxon>
        <taxon>Halobacteria</taxon>
        <taxon>Halobacteriales</taxon>
        <taxon>Natrialbaceae</taxon>
        <taxon>Natrialba</taxon>
    </lineage>
</organism>
<evidence type="ECO:0000313" key="6">
    <source>
        <dbReference type="Proteomes" id="UP000011693"/>
    </source>
</evidence>
<keyword evidence="6" id="KW-1185">Reference proteome</keyword>
<dbReference type="AlphaFoldDB" id="M0AA82"/>
<dbReference type="Pfam" id="PF00132">
    <property type="entry name" value="Hexapep"/>
    <property type="match status" value="1"/>
</dbReference>
<dbReference type="Gene3D" id="2.160.10.10">
    <property type="entry name" value="Hexapeptide repeat proteins"/>
    <property type="match status" value="1"/>
</dbReference>
<evidence type="ECO:0000256" key="3">
    <source>
        <dbReference type="ARBA" id="ARBA00022915"/>
    </source>
</evidence>
<evidence type="ECO:0000256" key="2">
    <source>
        <dbReference type="ARBA" id="ARBA00022679"/>
    </source>
</evidence>
<keyword evidence="4" id="KW-0457">Lysine biosynthesis</keyword>
<dbReference type="PROSITE" id="PS00101">
    <property type="entry name" value="HEXAPEP_TRANSFERASES"/>
    <property type="match status" value="1"/>
</dbReference>
<dbReference type="PANTHER" id="PTHR43300:SF10">
    <property type="entry name" value="2,3,4,5-TETRAHYDROPYRIDINE-2,6-DICARBOXYLATE N-ACETYLTRANSFERASE"/>
    <property type="match status" value="1"/>
</dbReference>
<proteinExistence type="predicted"/>
<sequence length="248" mass="25412">MAVYDGTSRLRARYSRGVPATPDADRATAVRRSFSTAIATATATATTTTTNRGELPMTAYECGENCTIDPEATVGYGDFDEPTLLGNDATIRAGSIVYGDVTVGDGFTTGHDILVRESTDIGDDVLVGTKTVIDGQTTIGSNVSLQTNVYVPTDTQIGSNVFVGPAAVMTNDEYPVRTDAGLEGPTIEDGASVGANATLLPGVTVGENAFVAAGALVTDDVPANSLALGAPATIRPLPAPLEGPNQLE</sequence>
<name>M0AA82_9EURY</name>
<dbReference type="InterPro" id="IPR001451">
    <property type="entry name" value="Hexapep"/>
</dbReference>
<dbReference type="PATRIC" id="fig|1227492.4.peg.3318"/>
<dbReference type="InterPro" id="IPR011004">
    <property type="entry name" value="Trimer_LpxA-like_sf"/>
</dbReference>
<dbReference type="InterPro" id="IPR018357">
    <property type="entry name" value="Hexapep_transf_CS"/>
</dbReference>
<dbReference type="SUPFAM" id="SSF51161">
    <property type="entry name" value="Trimeric LpxA-like enzymes"/>
    <property type="match status" value="1"/>
</dbReference>
<dbReference type="InterPro" id="IPR050179">
    <property type="entry name" value="Trans_hexapeptide_repeat"/>
</dbReference>
<gene>
    <name evidence="5" type="ORF">C482_16663</name>
</gene>
<keyword evidence="3" id="KW-0220">Diaminopimelate biosynthesis</keyword>
<evidence type="ECO:0000256" key="1">
    <source>
        <dbReference type="ARBA" id="ARBA00022605"/>
    </source>
</evidence>
<evidence type="ECO:0000256" key="4">
    <source>
        <dbReference type="ARBA" id="ARBA00023154"/>
    </source>
</evidence>
<keyword evidence="1" id="KW-0028">Amino-acid biosynthesis</keyword>
<dbReference type="PANTHER" id="PTHR43300">
    <property type="entry name" value="ACETYLTRANSFERASE"/>
    <property type="match status" value="1"/>
</dbReference>
<protein>
    <submittedName>
        <fullName evidence="5">Hexapeptide repeat-containing transferase</fullName>
    </submittedName>
</protein>
<evidence type="ECO:0000313" key="5">
    <source>
        <dbReference type="EMBL" id="ELY95296.1"/>
    </source>
</evidence>
<dbReference type="GO" id="GO:0016740">
    <property type="term" value="F:transferase activity"/>
    <property type="evidence" value="ECO:0007669"/>
    <property type="project" value="UniProtKB-KW"/>
</dbReference>
<comment type="caution">
    <text evidence="5">The sequence shown here is derived from an EMBL/GenBank/DDBJ whole genome shotgun (WGS) entry which is preliminary data.</text>
</comment>